<keyword evidence="3" id="KW-1185">Reference proteome</keyword>
<accession>S9UV81</accession>
<evidence type="ECO:0000313" key="2">
    <source>
        <dbReference type="EMBL" id="EPY18426.1"/>
    </source>
</evidence>
<sequence length="246" mass="26134">MRRACPDVSACDRDGAAGGGRPSSWSQRQGHQPPAAAVQVAPSISVSRYPAGVPEGVDVVCGDVLFSLSDILSEEAWKDMSLALSERWRAAGEDSCHSLNALHDLPREGELSSFGPLSERDLPACDLAHCSSLTDGVPAAGAVANFAFDPMRKRGGQYNSSSDNSVQSVNTLNGNPSAELSSILITRSSGSMQSGSLRHLRSDNSASLYENDSTVVESESSSRNASAANRSLRREKLVSFKGEWYI</sequence>
<proteinExistence type="predicted"/>
<name>S9UV81_9TRYP</name>
<organism evidence="2 3">
    <name type="scientific">Strigomonas culicis</name>
    <dbReference type="NCBI Taxonomy" id="28005"/>
    <lineage>
        <taxon>Eukaryota</taxon>
        <taxon>Discoba</taxon>
        <taxon>Euglenozoa</taxon>
        <taxon>Kinetoplastea</taxon>
        <taxon>Metakinetoplastina</taxon>
        <taxon>Trypanosomatida</taxon>
        <taxon>Trypanosomatidae</taxon>
        <taxon>Strigomonadinae</taxon>
        <taxon>Strigomonas</taxon>
    </lineage>
</organism>
<dbReference type="Proteomes" id="UP000015354">
    <property type="component" value="Unassembled WGS sequence"/>
</dbReference>
<gene>
    <name evidence="2" type="ORF">STCU_09929</name>
</gene>
<dbReference type="AlphaFoldDB" id="S9UV81"/>
<feature type="region of interest" description="Disordered" evidence="1">
    <location>
        <begin position="1"/>
        <end position="37"/>
    </location>
</feature>
<dbReference type="EMBL" id="ATMH01009925">
    <property type="protein sequence ID" value="EPY18426.1"/>
    <property type="molecule type" value="Genomic_DNA"/>
</dbReference>
<comment type="caution">
    <text evidence="2">The sequence shown here is derived from an EMBL/GenBank/DDBJ whole genome shotgun (WGS) entry which is preliminary data.</text>
</comment>
<evidence type="ECO:0000313" key="3">
    <source>
        <dbReference type="Proteomes" id="UP000015354"/>
    </source>
</evidence>
<protein>
    <submittedName>
        <fullName evidence="2">Uncharacterized protein</fullName>
    </submittedName>
</protein>
<evidence type="ECO:0000256" key="1">
    <source>
        <dbReference type="SAM" id="MobiDB-lite"/>
    </source>
</evidence>
<reference evidence="2 3" key="1">
    <citation type="journal article" date="2013" name="PLoS ONE">
        <title>Predicting the Proteins of Angomonas deanei, Strigomonas culicis and Their Respective Endosymbionts Reveals New Aspects of the Trypanosomatidae Family.</title>
        <authorList>
            <person name="Motta M.C."/>
            <person name="Martins A.C."/>
            <person name="de Souza S.S."/>
            <person name="Catta-Preta C.M."/>
            <person name="Silva R."/>
            <person name="Klein C.C."/>
            <person name="de Almeida L.G."/>
            <person name="de Lima Cunha O."/>
            <person name="Ciapina L.P."/>
            <person name="Brocchi M."/>
            <person name="Colabardini A.C."/>
            <person name="de Araujo Lima B."/>
            <person name="Machado C.R."/>
            <person name="de Almeida Soares C.M."/>
            <person name="Probst C.M."/>
            <person name="de Menezes C.B."/>
            <person name="Thompson C.E."/>
            <person name="Bartholomeu D.C."/>
            <person name="Gradia D.F."/>
            <person name="Pavoni D.P."/>
            <person name="Grisard E.C."/>
            <person name="Fantinatti-Garboggini F."/>
            <person name="Marchini F.K."/>
            <person name="Rodrigues-Luiz G.F."/>
            <person name="Wagner G."/>
            <person name="Goldman G.H."/>
            <person name="Fietto J.L."/>
            <person name="Elias M.C."/>
            <person name="Goldman M.H."/>
            <person name="Sagot M.F."/>
            <person name="Pereira M."/>
            <person name="Stoco P.H."/>
            <person name="de Mendonca-Neto R.P."/>
            <person name="Teixeira S.M."/>
            <person name="Maciel T.E."/>
            <person name="de Oliveira Mendes T.A."/>
            <person name="Urmenyi T.P."/>
            <person name="de Souza W."/>
            <person name="Schenkman S."/>
            <person name="de Vasconcelos A.T."/>
        </authorList>
    </citation>
    <scope>NUCLEOTIDE SEQUENCE [LARGE SCALE GENOMIC DNA]</scope>
</reference>